<feature type="domain" description="WxL Interacting Protein peptidoglycan binding" evidence="3">
    <location>
        <begin position="30"/>
        <end position="148"/>
    </location>
</feature>
<keyword evidence="1" id="KW-0175">Coiled coil</keyword>
<keyword evidence="2" id="KW-1133">Transmembrane helix</keyword>
<evidence type="ECO:0000256" key="1">
    <source>
        <dbReference type="SAM" id="Coils"/>
    </source>
</evidence>
<sequence>MKKNKFFLFFVFLICIIGGGSRVTADSLGFTVAPIFPSNQRATSLGYYDLILSHGETENLQVRLSNATNKSIVVDDYVTSATTAINGTITYSPTGKTADSSLIYNMKDYVSLPEKTRVPSNSSVTVNISIRMPPSLFSGVMAGGLTFKQESAATKDSKSGVSLTNEYQYVIALLMRQNEITVDPDLHFNKVEPGQVNARNVINVNFQNTAMAFLNNMNVHATVVKKDNPNIKYSYDNANMAMAPNSNFDLPIPVSIVGIVSQNQYSKPLLPGTYKISMTVNGQKNNSGPYSAIVDGKSQTYQYQWTYDGSFIVTAEQAKTLNHQDQTIKHPDYSFVYWIIIGLMVVTTLVIFFILTKRRKKKDEAEKLELAKRLEAAEEELKQVKNLNQSKD</sequence>
<comment type="caution">
    <text evidence="5">The sequence shown here is derived from an EMBL/GenBank/DDBJ whole genome shotgun (WGS) entry which is preliminary data.</text>
</comment>
<dbReference type="Pfam" id="PF11797">
    <property type="entry name" value="WxLIP_HBD"/>
    <property type="match status" value="1"/>
</dbReference>
<dbReference type="InterPro" id="IPR010317">
    <property type="entry name" value="WxLIP_PGBD"/>
</dbReference>
<evidence type="ECO:0000259" key="3">
    <source>
        <dbReference type="Pfam" id="PF06030"/>
    </source>
</evidence>
<evidence type="ECO:0000259" key="4">
    <source>
        <dbReference type="Pfam" id="PF11797"/>
    </source>
</evidence>
<feature type="transmembrane region" description="Helical" evidence="2">
    <location>
        <begin position="335"/>
        <end position="355"/>
    </location>
</feature>
<dbReference type="Proteomes" id="UP000562464">
    <property type="component" value="Unassembled WGS sequence"/>
</dbReference>
<accession>A0A841C9S1</accession>
<evidence type="ECO:0008006" key="7">
    <source>
        <dbReference type="Google" id="ProtNLM"/>
    </source>
</evidence>
<dbReference type="Pfam" id="PF06030">
    <property type="entry name" value="WxLIP_PGBD"/>
    <property type="match status" value="1"/>
</dbReference>
<evidence type="ECO:0000313" key="5">
    <source>
        <dbReference type="EMBL" id="MBB5888468.1"/>
    </source>
</evidence>
<dbReference type="InterPro" id="IPR021759">
    <property type="entry name" value="WxLIP_HBD"/>
</dbReference>
<protein>
    <recommendedName>
        <fullName evidence="7">Cell surface protein</fullName>
    </recommendedName>
</protein>
<dbReference type="AlphaFoldDB" id="A0A841C9S1"/>
<dbReference type="EMBL" id="JACHHV010000026">
    <property type="protein sequence ID" value="MBB5888468.1"/>
    <property type="molecule type" value="Genomic_DNA"/>
</dbReference>
<evidence type="ECO:0000313" key="6">
    <source>
        <dbReference type="Proteomes" id="UP000562464"/>
    </source>
</evidence>
<proteinExistence type="predicted"/>
<organism evidence="5 6">
    <name type="scientific">Lactovum miscens</name>
    <dbReference type="NCBI Taxonomy" id="190387"/>
    <lineage>
        <taxon>Bacteria</taxon>
        <taxon>Bacillati</taxon>
        <taxon>Bacillota</taxon>
        <taxon>Bacilli</taxon>
        <taxon>Lactobacillales</taxon>
        <taxon>Streptococcaceae</taxon>
        <taxon>Lactovum</taxon>
    </lineage>
</organism>
<dbReference type="RefSeq" id="WP_183540547.1">
    <property type="nucleotide sequence ID" value="NZ_JACHHV010000026.1"/>
</dbReference>
<feature type="domain" description="WxL Interacting Protein host binding" evidence="4">
    <location>
        <begin position="159"/>
        <end position="323"/>
    </location>
</feature>
<evidence type="ECO:0000256" key="2">
    <source>
        <dbReference type="SAM" id="Phobius"/>
    </source>
</evidence>
<keyword evidence="2" id="KW-0812">Transmembrane</keyword>
<gene>
    <name evidence="5" type="ORF">HNQ37_001368</name>
</gene>
<keyword evidence="6" id="KW-1185">Reference proteome</keyword>
<reference evidence="5 6" key="1">
    <citation type="submission" date="2020-08" db="EMBL/GenBank/DDBJ databases">
        <title>Genomic Encyclopedia of Type Strains, Phase IV (KMG-IV): sequencing the most valuable type-strain genomes for metagenomic binning, comparative biology and taxonomic classification.</title>
        <authorList>
            <person name="Goeker M."/>
        </authorList>
    </citation>
    <scope>NUCLEOTIDE SEQUENCE [LARGE SCALE GENOMIC DNA]</scope>
    <source>
        <strain evidence="5 6">DSM 14925</strain>
    </source>
</reference>
<feature type="coiled-coil region" evidence="1">
    <location>
        <begin position="360"/>
        <end position="387"/>
    </location>
</feature>
<name>A0A841C9S1_9LACT</name>
<keyword evidence="2" id="KW-0472">Membrane</keyword>